<accession>A0A816PS24</accession>
<evidence type="ECO:0000313" key="8">
    <source>
        <dbReference type="EMBL" id="CAF1474663.1"/>
    </source>
</evidence>
<dbReference type="Proteomes" id="UP000663834">
    <property type="component" value="Unassembled WGS sequence"/>
</dbReference>
<comment type="subcellular location">
    <subcellularLocation>
        <location evidence="1">Membrane</location>
    </subcellularLocation>
</comment>
<dbReference type="Proteomes" id="UP000663842">
    <property type="component" value="Unassembled WGS sequence"/>
</dbReference>
<dbReference type="EMBL" id="CAJOBF010007158">
    <property type="protein sequence ID" value="CAF4225498.1"/>
    <property type="molecule type" value="Genomic_DNA"/>
</dbReference>
<evidence type="ECO:0000313" key="13">
    <source>
        <dbReference type="EMBL" id="CAF4056604.1"/>
    </source>
</evidence>
<keyword evidence="5 6" id="KW-0472">Membrane</keyword>
<protein>
    <submittedName>
        <fullName evidence="9">Uncharacterized protein</fullName>
    </submittedName>
</protein>
<dbReference type="EMBL" id="CAJOBJ010082930">
    <property type="protein sequence ID" value="CAF4509055.1"/>
    <property type="molecule type" value="Genomic_DNA"/>
</dbReference>
<dbReference type="EMBL" id="CAJOBG010007747">
    <property type="protein sequence ID" value="CAF4225447.1"/>
    <property type="molecule type" value="Genomic_DNA"/>
</dbReference>
<dbReference type="Proteomes" id="UP000681967">
    <property type="component" value="Unassembled WGS sequence"/>
</dbReference>
<evidence type="ECO:0000313" key="10">
    <source>
        <dbReference type="EMBL" id="CAF2145942.1"/>
    </source>
</evidence>
<evidence type="ECO:0000313" key="17">
    <source>
        <dbReference type="Proteomes" id="UP000663824"/>
    </source>
</evidence>
<evidence type="ECO:0000313" key="16">
    <source>
        <dbReference type="EMBL" id="CAF4509055.1"/>
    </source>
</evidence>
<dbReference type="Proteomes" id="UP000663856">
    <property type="component" value="Unassembled WGS sequence"/>
</dbReference>
<evidence type="ECO:0000313" key="15">
    <source>
        <dbReference type="EMBL" id="CAF4225498.1"/>
    </source>
</evidence>
<keyword evidence="4 6" id="KW-1133">Transmembrane helix</keyword>
<evidence type="ECO:0000256" key="6">
    <source>
        <dbReference type="SAM" id="Phobius"/>
    </source>
</evidence>
<organism evidence="9 17">
    <name type="scientific">Rotaria magnacalcarata</name>
    <dbReference type="NCBI Taxonomy" id="392030"/>
    <lineage>
        <taxon>Eukaryota</taxon>
        <taxon>Metazoa</taxon>
        <taxon>Spiralia</taxon>
        <taxon>Gnathifera</taxon>
        <taxon>Rotifera</taxon>
        <taxon>Eurotatoria</taxon>
        <taxon>Bdelloidea</taxon>
        <taxon>Philodinida</taxon>
        <taxon>Philodinidae</taxon>
        <taxon>Rotaria</taxon>
    </lineage>
</organism>
<gene>
    <name evidence="13" type="ORF">BYL167_LOCUS16723</name>
    <name evidence="8" type="ORF">CJN711_LOCUS25838</name>
    <name evidence="16" type="ORF">GIL414_LOCUS35102</name>
    <name evidence="7" type="ORF">KQP761_LOCUS401</name>
    <name evidence="9" type="ORF">MBJ925_LOCUS13036</name>
    <name evidence="14" type="ORF">OVN521_LOCUS27677</name>
    <name evidence="12" type="ORF">SMN809_LOCUS13350</name>
    <name evidence="15" type="ORF">UXM345_LOCUS29338</name>
    <name evidence="11" type="ORF">WKI299_LOCUS32682</name>
    <name evidence="10" type="ORF">XDN619_LOCUS27709</name>
</gene>
<dbReference type="Proteomes" id="UP000663866">
    <property type="component" value="Unassembled WGS sequence"/>
</dbReference>
<dbReference type="EMBL" id="CAJOBI010005257">
    <property type="protein sequence ID" value="CAF4026790.1"/>
    <property type="molecule type" value="Genomic_DNA"/>
</dbReference>
<comment type="similarity">
    <text evidence="2">Belongs to the CD225/Dispanin family.</text>
</comment>
<evidence type="ECO:0000313" key="11">
    <source>
        <dbReference type="EMBL" id="CAF2166203.1"/>
    </source>
</evidence>
<keyword evidence="3 6" id="KW-0812">Transmembrane</keyword>
<reference evidence="9" key="1">
    <citation type="submission" date="2021-02" db="EMBL/GenBank/DDBJ databases">
        <authorList>
            <person name="Nowell W R."/>
        </authorList>
    </citation>
    <scope>NUCLEOTIDE SEQUENCE</scope>
</reference>
<dbReference type="AlphaFoldDB" id="A0A816PS24"/>
<dbReference type="Proteomes" id="UP000663824">
    <property type="component" value="Unassembled WGS sequence"/>
</dbReference>
<proteinExistence type="inferred from homology"/>
<dbReference type="Proteomes" id="UP000681720">
    <property type="component" value="Unassembled WGS sequence"/>
</dbReference>
<dbReference type="Proteomes" id="UP000663887">
    <property type="component" value="Unassembled WGS sequence"/>
</dbReference>
<dbReference type="Proteomes" id="UP000663855">
    <property type="component" value="Unassembled WGS sequence"/>
</dbReference>
<dbReference type="EMBL" id="CAJNRG010013139">
    <property type="protein sequence ID" value="CAF2145942.1"/>
    <property type="molecule type" value="Genomic_DNA"/>
</dbReference>
<feature type="transmembrane region" description="Helical" evidence="6">
    <location>
        <begin position="48"/>
        <end position="72"/>
    </location>
</feature>
<feature type="transmembrane region" description="Helical" evidence="6">
    <location>
        <begin position="93"/>
        <end position="117"/>
    </location>
</feature>
<evidence type="ECO:0000313" key="14">
    <source>
        <dbReference type="EMBL" id="CAF4225447.1"/>
    </source>
</evidence>
<evidence type="ECO:0000256" key="4">
    <source>
        <dbReference type="ARBA" id="ARBA00022989"/>
    </source>
</evidence>
<evidence type="ECO:0000256" key="5">
    <source>
        <dbReference type="ARBA" id="ARBA00023136"/>
    </source>
</evidence>
<evidence type="ECO:0000256" key="3">
    <source>
        <dbReference type="ARBA" id="ARBA00022692"/>
    </source>
</evidence>
<dbReference type="InterPro" id="IPR007593">
    <property type="entry name" value="CD225/Dispanin_fam"/>
</dbReference>
<dbReference type="EMBL" id="CAJNRF010015128">
    <property type="protein sequence ID" value="CAF2166203.1"/>
    <property type="molecule type" value="Genomic_DNA"/>
</dbReference>
<dbReference type="GO" id="GO:0016020">
    <property type="term" value="C:membrane"/>
    <property type="evidence" value="ECO:0007669"/>
    <property type="project" value="UniProtKB-SubCell"/>
</dbReference>
<dbReference type="Pfam" id="PF04505">
    <property type="entry name" value="CD225"/>
    <property type="match status" value="1"/>
</dbReference>
<dbReference type="OrthoDB" id="9989762at2759"/>
<dbReference type="EMBL" id="CAJNRE010005935">
    <property type="protein sequence ID" value="CAF2051169.1"/>
    <property type="molecule type" value="Genomic_DNA"/>
</dbReference>
<dbReference type="EMBL" id="CAJNOV010012082">
    <property type="protein sequence ID" value="CAF1474663.1"/>
    <property type="molecule type" value="Genomic_DNA"/>
</dbReference>
<keyword evidence="18" id="KW-1185">Reference proteome</keyword>
<evidence type="ECO:0000313" key="7">
    <source>
        <dbReference type="EMBL" id="CAF1212437.1"/>
    </source>
</evidence>
<evidence type="ECO:0000256" key="2">
    <source>
        <dbReference type="ARBA" id="ARBA00006843"/>
    </source>
</evidence>
<dbReference type="Proteomes" id="UP000676336">
    <property type="component" value="Unassembled WGS sequence"/>
</dbReference>
<comment type="caution">
    <text evidence="9">The sequence shown here is derived from an EMBL/GenBank/DDBJ whole genome shotgun (WGS) entry which is preliminary data.</text>
</comment>
<evidence type="ECO:0000313" key="12">
    <source>
        <dbReference type="EMBL" id="CAF4026790.1"/>
    </source>
</evidence>
<evidence type="ECO:0000313" key="18">
    <source>
        <dbReference type="Proteomes" id="UP000663866"/>
    </source>
</evidence>
<dbReference type="EMBL" id="CAJOBH010006450">
    <property type="protein sequence ID" value="CAF4056604.1"/>
    <property type="molecule type" value="Genomic_DNA"/>
</dbReference>
<sequence length="123" mass="13503">MFGSRAFTSAGGHRCTASAKFTSTRQIDNDIADRYRIDEVEDETHPKRSLACALISSACCPILGIIAVAYAVRAVRAHSQGFFAEATTFYKKAIRWSLITFIIGLVLGSIVAFSFFVKTVLFI</sequence>
<evidence type="ECO:0000313" key="9">
    <source>
        <dbReference type="EMBL" id="CAF2051169.1"/>
    </source>
</evidence>
<name>A0A816PS24_9BILA</name>
<evidence type="ECO:0000256" key="1">
    <source>
        <dbReference type="ARBA" id="ARBA00004370"/>
    </source>
</evidence>
<dbReference type="EMBL" id="CAJNOW010000029">
    <property type="protein sequence ID" value="CAF1212437.1"/>
    <property type="molecule type" value="Genomic_DNA"/>
</dbReference>